<dbReference type="OrthoDB" id="3270165at2759"/>
<dbReference type="AlphaFoldDB" id="A0A4Z0A309"/>
<dbReference type="SUPFAM" id="SSF56112">
    <property type="entry name" value="Protein kinase-like (PK-like)"/>
    <property type="match status" value="1"/>
</dbReference>
<dbReference type="PANTHER" id="PTHR38248:SF2">
    <property type="entry name" value="FUNK1 11"/>
    <property type="match status" value="1"/>
</dbReference>
<accession>A0A4Z0A309</accession>
<dbReference type="InterPro" id="IPR040976">
    <property type="entry name" value="Pkinase_fungal"/>
</dbReference>
<dbReference type="InterPro" id="IPR011009">
    <property type="entry name" value="Kinase-like_dom_sf"/>
</dbReference>
<protein>
    <recommendedName>
        <fullName evidence="1">Fungal-type protein kinase domain-containing protein</fullName>
    </recommendedName>
</protein>
<organism evidence="2 3">
    <name type="scientific">Hericium alpestre</name>
    <dbReference type="NCBI Taxonomy" id="135208"/>
    <lineage>
        <taxon>Eukaryota</taxon>
        <taxon>Fungi</taxon>
        <taxon>Dikarya</taxon>
        <taxon>Basidiomycota</taxon>
        <taxon>Agaricomycotina</taxon>
        <taxon>Agaricomycetes</taxon>
        <taxon>Russulales</taxon>
        <taxon>Hericiaceae</taxon>
        <taxon>Hericium</taxon>
    </lineage>
</organism>
<name>A0A4Z0A309_9AGAM</name>
<evidence type="ECO:0000313" key="3">
    <source>
        <dbReference type="Proteomes" id="UP000298061"/>
    </source>
</evidence>
<comment type="caution">
    <text evidence="2">The sequence shown here is derived from an EMBL/GenBank/DDBJ whole genome shotgun (WGS) entry which is preliminary data.</text>
</comment>
<dbReference type="PANTHER" id="PTHR38248">
    <property type="entry name" value="FUNK1 6"/>
    <property type="match status" value="1"/>
</dbReference>
<evidence type="ECO:0000259" key="1">
    <source>
        <dbReference type="Pfam" id="PF17667"/>
    </source>
</evidence>
<dbReference type="InterPro" id="IPR008266">
    <property type="entry name" value="Tyr_kinase_AS"/>
</dbReference>
<dbReference type="PROSITE" id="PS00109">
    <property type="entry name" value="PROTEIN_KINASE_TYR"/>
    <property type="match status" value="1"/>
</dbReference>
<dbReference type="STRING" id="135208.A0A4Z0A309"/>
<feature type="domain" description="Fungal-type protein kinase" evidence="1">
    <location>
        <begin position="116"/>
        <end position="351"/>
    </location>
</feature>
<evidence type="ECO:0000313" key="2">
    <source>
        <dbReference type="EMBL" id="TFY80601.1"/>
    </source>
</evidence>
<dbReference type="EMBL" id="SFCI01000315">
    <property type="protein sequence ID" value="TFY80601.1"/>
    <property type="molecule type" value="Genomic_DNA"/>
</dbReference>
<keyword evidence="3" id="KW-1185">Reference proteome</keyword>
<reference evidence="2 3" key="1">
    <citation type="submission" date="2019-02" db="EMBL/GenBank/DDBJ databases">
        <title>Genome sequencing of the rare red list fungi Hericium alpestre (H. flagellum).</title>
        <authorList>
            <person name="Buettner E."/>
            <person name="Kellner H."/>
        </authorList>
    </citation>
    <scope>NUCLEOTIDE SEQUENCE [LARGE SCALE GENOMIC DNA]</scope>
    <source>
        <strain evidence="2 3">DSM 108284</strain>
    </source>
</reference>
<dbReference type="Pfam" id="PF17667">
    <property type="entry name" value="Pkinase_fungal"/>
    <property type="match status" value="1"/>
</dbReference>
<proteinExistence type="predicted"/>
<sequence length="432" mass="49176">MVLGNDDVQSLLDLDNATQVLMDKIVACQSTEEKAKLSKELAEKCSVWWLRVVAPVEMKPKDDLENRKIGVVQLCRYLSGSATVLAFLEWRRQLTFMRDYDSTMWAILVPEDDDLTTGKWYITVRTLSTSRAAAMSDRATLVWAVVEMGQSEVLTEQYVLKQAWRMERSTKEADFRAALTSPAPHVCDIIRSVDMGVKDGETDVKDETSSLRQGLQLQPFTDSIFANATEVCNKKEASELDETKPAEQSVPVIATDGHHAFTAQPCTMRVLTRTLMRTHGWPIKFFKDLLELITVIRDAIEGHRDLYFRGVVHRDISTGNILICYQHNCSDPAHNVFGCLIDLDYAKQTEKRIQYSYLDVPEERISVFMDFLRLSCNVQMDSSLAVLILRHFKPVYAVTYVEKVLQIFPETHKGLVHKLLSKQLVNISFCIP</sequence>
<dbReference type="Proteomes" id="UP000298061">
    <property type="component" value="Unassembled WGS sequence"/>
</dbReference>
<dbReference type="GO" id="GO:0004672">
    <property type="term" value="F:protein kinase activity"/>
    <property type="evidence" value="ECO:0007669"/>
    <property type="project" value="InterPro"/>
</dbReference>
<gene>
    <name evidence="2" type="ORF">EWM64_g3411</name>
</gene>